<protein>
    <submittedName>
        <fullName evidence="1">Uncharacterized protein</fullName>
    </submittedName>
</protein>
<evidence type="ECO:0000313" key="1">
    <source>
        <dbReference type="EMBL" id="CAB3774993.1"/>
    </source>
</evidence>
<gene>
    <name evidence="1" type="ORF">LMG29542_08375</name>
</gene>
<keyword evidence="2" id="KW-1185">Reference proteome</keyword>
<organism evidence="1 2">
    <name type="scientific">Paraburkholderia humisilvae</name>
    <dbReference type="NCBI Taxonomy" id="627669"/>
    <lineage>
        <taxon>Bacteria</taxon>
        <taxon>Pseudomonadati</taxon>
        <taxon>Pseudomonadota</taxon>
        <taxon>Betaproteobacteria</taxon>
        <taxon>Burkholderiales</taxon>
        <taxon>Burkholderiaceae</taxon>
        <taxon>Paraburkholderia</taxon>
    </lineage>
</organism>
<reference evidence="1 2" key="1">
    <citation type="submission" date="2020-04" db="EMBL/GenBank/DDBJ databases">
        <authorList>
            <person name="De Canck E."/>
        </authorList>
    </citation>
    <scope>NUCLEOTIDE SEQUENCE [LARGE SCALE GENOMIC DNA]</scope>
    <source>
        <strain evidence="1 2">LMG 29542</strain>
    </source>
</reference>
<dbReference type="Proteomes" id="UP000494363">
    <property type="component" value="Unassembled WGS sequence"/>
</dbReference>
<dbReference type="EMBL" id="CADIKH010000224">
    <property type="protein sequence ID" value="CAB3774993.1"/>
    <property type="molecule type" value="Genomic_DNA"/>
</dbReference>
<proteinExistence type="predicted"/>
<dbReference type="AlphaFoldDB" id="A0A6J5F9D5"/>
<name>A0A6J5F9D5_9BURK</name>
<accession>A0A6J5F9D5</accession>
<sequence>MICLSPGSFLASTAYFDNFLWWHVIGCMLAIRIL</sequence>
<evidence type="ECO:0000313" key="2">
    <source>
        <dbReference type="Proteomes" id="UP000494363"/>
    </source>
</evidence>